<evidence type="ECO:0000313" key="2">
    <source>
        <dbReference type="EMBL" id="KNF01205.1"/>
    </source>
</evidence>
<dbReference type="Proteomes" id="UP000054564">
    <property type="component" value="Unassembled WGS sequence"/>
</dbReference>
<feature type="compositionally biased region" description="Basic residues" evidence="1">
    <location>
        <begin position="10"/>
        <end position="21"/>
    </location>
</feature>
<gene>
    <name evidence="2" type="ORF">PSTG_05561</name>
</gene>
<organism evidence="2 3">
    <name type="scientific">Puccinia striiformis f. sp. tritici PST-78</name>
    <dbReference type="NCBI Taxonomy" id="1165861"/>
    <lineage>
        <taxon>Eukaryota</taxon>
        <taxon>Fungi</taxon>
        <taxon>Dikarya</taxon>
        <taxon>Basidiomycota</taxon>
        <taxon>Pucciniomycotina</taxon>
        <taxon>Pucciniomycetes</taxon>
        <taxon>Pucciniales</taxon>
        <taxon>Pucciniaceae</taxon>
        <taxon>Puccinia</taxon>
    </lineage>
</organism>
<dbReference type="EMBL" id="AJIL01000031">
    <property type="protein sequence ID" value="KNF01205.1"/>
    <property type="molecule type" value="Genomic_DNA"/>
</dbReference>
<accession>A0A0L0VQB1</accession>
<feature type="region of interest" description="Disordered" evidence="1">
    <location>
        <begin position="1"/>
        <end position="21"/>
    </location>
</feature>
<name>A0A0L0VQB1_9BASI</name>
<reference evidence="3" key="1">
    <citation type="submission" date="2014-03" db="EMBL/GenBank/DDBJ databases">
        <title>The Genome Sequence of Puccinia striiformis f. sp. tritici PST-78.</title>
        <authorList>
            <consortium name="The Broad Institute Genome Sequencing Platform"/>
            <person name="Cuomo C."/>
            <person name="Hulbert S."/>
            <person name="Chen X."/>
            <person name="Walker B."/>
            <person name="Young S.K."/>
            <person name="Zeng Q."/>
            <person name="Gargeya S."/>
            <person name="Fitzgerald M."/>
            <person name="Haas B."/>
            <person name="Abouelleil A."/>
            <person name="Alvarado L."/>
            <person name="Arachchi H.M."/>
            <person name="Berlin A.M."/>
            <person name="Chapman S.B."/>
            <person name="Goldberg J."/>
            <person name="Griggs A."/>
            <person name="Gujja S."/>
            <person name="Hansen M."/>
            <person name="Howarth C."/>
            <person name="Imamovic A."/>
            <person name="Larimer J."/>
            <person name="McCowan C."/>
            <person name="Montmayeur A."/>
            <person name="Murphy C."/>
            <person name="Neiman D."/>
            <person name="Pearson M."/>
            <person name="Priest M."/>
            <person name="Roberts A."/>
            <person name="Saif S."/>
            <person name="Shea T."/>
            <person name="Sisk P."/>
            <person name="Sykes S."/>
            <person name="Wortman J."/>
            <person name="Nusbaum C."/>
            <person name="Birren B."/>
        </authorList>
    </citation>
    <scope>NUCLEOTIDE SEQUENCE [LARGE SCALE GENOMIC DNA]</scope>
    <source>
        <strain evidence="3">race PST-78</strain>
    </source>
</reference>
<protein>
    <submittedName>
        <fullName evidence="2">Uncharacterized protein</fullName>
    </submittedName>
</protein>
<keyword evidence="3" id="KW-1185">Reference proteome</keyword>
<sequence length="94" mass="10364">MAPVIISPHAHQHGGSTKKRPACSKCTRLGSLFGNPSYTRLEMFDEVQSGHRTELRSSIHKPLRWPNIANMADIAWHPSSESVAQSLDSVKANT</sequence>
<evidence type="ECO:0000313" key="3">
    <source>
        <dbReference type="Proteomes" id="UP000054564"/>
    </source>
</evidence>
<proteinExistence type="predicted"/>
<dbReference type="AlphaFoldDB" id="A0A0L0VQB1"/>
<evidence type="ECO:0000256" key="1">
    <source>
        <dbReference type="SAM" id="MobiDB-lite"/>
    </source>
</evidence>
<comment type="caution">
    <text evidence="2">The sequence shown here is derived from an EMBL/GenBank/DDBJ whole genome shotgun (WGS) entry which is preliminary data.</text>
</comment>